<dbReference type="InterPro" id="IPR023346">
    <property type="entry name" value="Lysozyme-like_dom_sf"/>
</dbReference>
<dbReference type="GO" id="GO:0042742">
    <property type="term" value="P:defense response to bacterium"/>
    <property type="evidence" value="ECO:0007669"/>
    <property type="project" value="UniProtKB-KW"/>
</dbReference>
<protein>
    <recommendedName>
        <fullName evidence="4">Lysozyme</fullName>
        <ecNumber evidence="4">3.2.1.17</ecNumber>
    </recommendedName>
</protein>
<dbReference type="Pfam" id="PF00959">
    <property type="entry name" value="Phage_lysozyme"/>
    <property type="match status" value="1"/>
</dbReference>
<dbReference type="GO" id="GO:0016998">
    <property type="term" value="P:cell wall macromolecule catabolic process"/>
    <property type="evidence" value="ECO:0007669"/>
    <property type="project" value="InterPro"/>
</dbReference>
<evidence type="ECO:0000256" key="3">
    <source>
        <dbReference type="ARBA" id="ARBA00023200"/>
    </source>
</evidence>
<dbReference type="STRING" id="1515439.SAMN06265784_10854"/>
<organism evidence="5 6">
    <name type="scientific">Paraburkholderia susongensis</name>
    <dbReference type="NCBI Taxonomy" id="1515439"/>
    <lineage>
        <taxon>Bacteria</taxon>
        <taxon>Pseudomonadati</taxon>
        <taxon>Pseudomonadota</taxon>
        <taxon>Betaproteobacteria</taxon>
        <taxon>Burkholderiales</taxon>
        <taxon>Burkholderiaceae</taxon>
        <taxon>Paraburkholderia</taxon>
    </lineage>
</organism>
<evidence type="ECO:0000313" key="5">
    <source>
        <dbReference type="EMBL" id="SMG56176.1"/>
    </source>
</evidence>
<evidence type="ECO:0000256" key="2">
    <source>
        <dbReference type="ARBA" id="ARBA00022638"/>
    </source>
</evidence>
<dbReference type="EC" id="3.2.1.17" evidence="4"/>
<dbReference type="GO" id="GO:0003796">
    <property type="term" value="F:lysozyme activity"/>
    <property type="evidence" value="ECO:0007669"/>
    <property type="project" value="UniProtKB-EC"/>
</dbReference>
<proteinExistence type="inferred from homology"/>
<keyword evidence="6" id="KW-1185">Reference proteome</keyword>
<dbReference type="InterPro" id="IPR033907">
    <property type="entry name" value="Endolysin_autolysin"/>
</dbReference>
<reference evidence="6" key="1">
    <citation type="submission" date="2017-04" db="EMBL/GenBank/DDBJ databases">
        <authorList>
            <person name="Varghese N."/>
            <person name="Submissions S."/>
        </authorList>
    </citation>
    <scope>NUCLEOTIDE SEQUENCE [LARGE SCALE GENOMIC DNA]</scope>
    <source>
        <strain evidence="6">LMG 29540</strain>
    </source>
</reference>
<dbReference type="InterPro" id="IPR023347">
    <property type="entry name" value="Lysozyme_dom_sf"/>
</dbReference>
<keyword evidence="3" id="KW-1035">Host cytoplasm</keyword>
<dbReference type="CDD" id="cd00737">
    <property type="entry name" value="lyz_endolysin_autolysin"/>
    <property type="match status" value="1"/>
</dbReference>
<evidence type="ECO:0000256" key="1">
    <source>
        <dbReference type="ARBA" id="ARBA00022529"/>
    </source>
</evidence>
<dbReference type="InterPro" id="IPR051018">
    <property type="entry name" value="Bacteriophage_GH24"/>
</dbReference>
<sequence>MPDALGTAVTNTDPNSCVTVQSGRLCKPWRLSTDGYTFMAVLESGIVNGTYQGKRVVDGFIVQVYDDGYGIPTVGFGHKILPKDDLRIGEIISAERARSFFEINLQPIEDAINSDVWVLLYQYEYDALVSVLFNTGPNRKSSDPWSGTRSKYLASFLNHGEYNRMGDVIHSFIAQRVPWRRRLEARLFITGIYDARH</sequence>
<dbReference type="Proteomes" id="UP000193228">
    <property type="component" value="Unassembled WGS sequence"/>
</dbReference>
<dbReference type="AlphaFoldDB" id="A0A1X7LQJ2"/>
<dbReference type="Gene3D" id="1.10.530.40">
    <property type="match status" value="1"/>
</dbReference>
<accession>A0A1X7LQJ2</accession>
<dbReference type="EMBL" id="FXAT01000008">
    <property type="protein sequence ID" value="SMG56176.1"/>
    <property type="molecule type" value="Genomic_DNA"/>
</dbReference>
<dbReference type="PANTHER" id="PTHR38107">
    <property type="match status" value="1"/>
</dbReference>
<dbReference type="SUPFAM" id="SSF53955">
    <property type="entry name" value="Lysozyme-like"/>
    <property type="match status" value="1"/>
</dbReference>
<keyword evidence="4" id="KW-0378">Hydrolase</keyword>
<comment type="similarity">
    <text evidence="4">Belongs to the glycosyl hydrolase 24 family.</text>
</comment>
<dbReference type="PANTHER" id="PTHR38107:SF3">
    <property type="entry name" value="LYSOZYME RRRD-RELATED"/>
    <property type="match status" value="1"/>
</dbReference>
<keyword evidence="4" id="KW-0326">Glycosidase</keyword>
<gene>
    <name evidence="5" type="ORF">SAMN06265784_10854</name>
</gene>
<keyword evidence="2 4" id="KW-0081">Bacteriolytic enzyme</keyword>
<evidence type="ECO:0000313" key="6">
    <source>
        <dbReference type="Proteomes" id="UP000193228"/>
    </source>
</evidence>
<keyword evidence="1 4" id="KW-0929">Antimicrobial</keyword>
<evidence type="ECO:0000256" key="4">
    <source>
        <dbReference type="RuleBase" id="RU003788"/>
    </source>
</evidence>
<comment type="catalytic activity">
    <reaction evidence="4">
        <text>Hydrolysis of (1-&gt;4)-beta-linkages between N-acetylmuramic acid and N-acetyl-D-glucosamine residues in a peptidoglycan and between N-acetyl-D-glucosamine residues in chitodextrins.</text>
        <dbReference type="EC" id="3.2.1.17"/>
    </reaction>
</comment>
<name>A0A1X7LQJ2_9BURK</name>
<dbReference type="GO" id="GO:0031640">
    <property type="term" value="P:killing of cells of another organism"/>
    <property type="evidence" value="ECO:0007669"/>
    <property type="project" value="UniProtKB-KW"/>
</dbReference>
<dbReference type="InterPro" id="IPR002196">
    <property type="entry name" value="Glyco_hydro_24"/>
</dbReference>
<dbReference type="GO" id="GO:0009253">
    <property type="term" value="P:peptidoglycan catabolic process"/>
    <property type="evidence" value="ECO:0007669"/>
    <property type="project" value="InterPro"/>
</dbReference>